<name>A0AAN9YP34_9PEZI</name>
<dbReference type="AlphaFoldDB" id="A0AAN9YP34"/>
<evidence type="ECO:0000313" key="2">
    <source>
        <dbReference type="EMBL" id="KAK7751626.1"/>
    </source>
</evidence>
<gene>
    <name evidence="2" type="ORF">SLS62_006452</name>
</gene>
<protein>
    <submittedName>
        <fullName evidence="2">Uncharacterized protein</fullName>
    </submittedName>
</protein>
<feature type="region of interest" description="Disordered" evidence="1">
    <location>
        <begin position="122"/>
        <end position="143"/>
    </location>
</feature>
<evidence type="ECO:0000313" key="3">
    <source>
        <dbReference type="Proteomes" id="UP001320420"/>
    </source>
</evidence>
<dbReference type="EMBL" id="JAKJXP020000047">
    <property type="protein sequence ID" value="KAK7751626.1"/>
    <property type="molecule type" value="Genomic_DNA"/>
</dbReference>
<comment type="caution">
    <text evidence="2">The sequence shown here is derived from an EMBL/GenBank/DDBJ whole genome shotgun (WGS) entry which is preliminary data.</text>
</comment>
<feature type="region of interest" description="Disordered" evidence="1">
    <location>
        <begin position="1"/>
        <end position="74"/>
    </location>
</feature>
<sequence length="181" mass="20083">MAFGKWRLSRGRKGSNSSAEHDASTNGTTTPVESEGQSITKPRSHEPSQSSILRTLTGTLKPPRPRRLTEKDSEYARLHKPFTKQNLEHQKILSAFEWNFGASTNQRTPSICSGISPCTSRQGSVDHDNLYPPSSRTDTRARVSSDLGYGVSLDRLARLNIRGSNKRRADSPSVKQLEAVY</sequence>
<proteinExistence type="predicted"/>
<evidence type="ECO:0000256" key="1">
    <source>
        <dbReference type="SAM" id="MobiDB-lite"/>
    </source>
</evidence>
<keyword evidence="3" id="KW-1185">Reference proteome</keyword>
<organism evidence="2 3">
    <name type="scientific">Diatrype stigma</name>
    <dbReference type="NCBI Taxonomy" id="117547"/>
    <lineage>
        <taxon>Eukaryota</taxon>
        <taxon>Fungi</taxon>
        <taxon>Dikarya</taxon>
        <taxon>Ascomycota</taxon>
        <taxon>Pezizomycotina</taxon>
        <taxon>Sordariomycetes</taxon>
        <taxon>Xylariomycetidae</taxon>
        <taxon>Xylariales</taxon>
        <taxon>Diatrypaceae</taxon>
        <taxon>Diatrype</taxon>
    </lineage>
</organism>
<accession>A0AAN9YP34</accession>
<feature type="compositionally biased region" description="Polar residues" evidence="1">
    <location>
        <begin position="14"/>
        <end position="58"/>
    </location>
</feature>
<reference evidence="2 3" key="1">
    <citation type="submission" date="2024-02" db="EMBL/GenBank/DDBJ databases">
        <title>De novo assembly and annotation of 12 fungi associated with fruit tree decline syndrome in Ontario, Canada.</title>
        <authorList>
            <person name="Sulman M."/>
            <person name="Ellouze W."/>
            <person name="Ilyukhin E."/>
        </authorList>
    </citation>
    <scope>NUCLEOTIDE SEQUENCE [LARGE SCALE GENOMIC DNA]</scope>
    <source>
        <strain evidence="2 3">M11/M66-122</strain>
    </source>
</reference>
<dbReference type="Proteomes" id="UP001320420">
    <property type="component" value="Unassembled WGS sequence"/>
</dbReference>